<feature type="domain" description="MOSC" evidence="1">
    <location>
        <begin position="30"/>
        <end position="164"/>
    </location>
</feature>
<dbReference type="InterPro" id="IPR052353">
    <property type="entry name" value="Benzoxazolinone_Detox_Enz"/>
</dbReference>
<dbReference type="Proteomes" id="UP000654257">
    <property type="component" value="Unassembled WGS sequence"/>
</dbReference>
<dbReference type="RefSeq" id="WP_188546778.1">
    <property type="nucleotide sequence ID" value="NZ_BMCU01000005.1"/>
</dbReference>
<dbReference type="SUPFAM" id="SSF50800">
    <property type="entry name" value="PK beta-barrel domain-like"/>
    <property type="match status" value="1"/>
</dbReference>
<name>A0A917G4R2_9NOCA</name>
<dbReference type="InterPro" id="IPR005302">
    <property type="entry name" value="MoCF_Sase_C"/>
</dbReference>
<dbReference type="GO" id="GO:0003824">
    <property type="term" value="F:catalytic activity"/>
    <property type="evidence" value="ECO:0007669"/>
    <property type="project" value="InterPro"/>
</dbReference>
<dbReference type="PANTHER" id="PTHR30212">
    <property type="entry name" value="PROTEIN YIIM"/>
    <property type="match status" value="1"/>
</dbReference>
<gene>
    <name evidence="2" type="ORF">GCM10007304_41120</name>
</gene>
<dbReference type="GO" id="GO:0030151">
    <property type="term" value="F:molybdenum ion binding"/>
    <property type="evidence" value="ECO:0007669"/>
    <property type="project" value="InterPro"/>
</dbReference>
<keyword evidence="3" id="KW-1185">Reference proteome</keyword>
<reference evidence="2" key="2">
    <citation type="submission" date="2020-09" db="EMBL/GenBank/DDBJ databases">
        <authorList>
            <person name="Sun Q."/>
            <person name="Sedlacek I."/>
        </authorList>
    </citation>
    <scope>NUCLEOTIDE SEQUENCE</scope>
    <source>
        <strain evidence="2">CCM 7905</strain>
    </source>
</reference>
<protein>
    <submittedName>
        <fullName evidence="2">MOSC domain-containing protein</fullName>
    </submittedName>
</protein>
<comment type="caution">
    <text evidence="2">The sequence shown here is derived from an EMBL/GenBank/DDBJ whole genome shotgun (WGS) entry which is preliminary data.</text>
</comment>
<dbReference type="Gene3D" id="2.40.33.20">
    <property type="entry name" value="PK beta-barrel domain-like"/>
    <property type="match status" value="1"/>
</dbReference>
<dbReference type="PROSITE" id="PS51340">
    <property type="entry name" value="MOSC"/>
    <property type="match status" value="1"/>
</dbReference>
<evidence type="ECO:0000259" key="1">
    <source>
        <dbReference type="PROSITE" id="PS51340"/>
    </source>
</evidence>
<evidence type="ECO:0000313" key="2">
    <source>
        <dbReference type="EMBL" id="GGG23064.1"/>
    </source>
</evidence>
<dbReference type="EMBL" id="BMCU01000005">
    <property type="protein sequence ID" value="GGG23064.1"/>
    <property type="molecule type" value="Genomic_DNA"/>
</dbReference>
<dbReference type="InterPro" id="IPR011037">
    <property type="entry name" value="Pyrv_Knase-like_insert_dom_sf"/>
</dbReference>
<dbReference type="GO" id="GO:0030170">
    <property type="term" value="F:pyridoxal phosphate binding"/>
    <property type="evidence" value="ECO:0007669"/>
    <property type="project" value="InterPro"/>
</dbReference>
<accession>A0A917G4R2</accession>
<dbReference type="AlphaFoldDB" id="A0A917G4R2"/>
<reference evidence="2" key="1">
    <citation type="journal article" date="2014" name="Int. J. Syst. Evol. Microbiol.">
        <title>Complete genome sequence of Corynebacterium casei LMG S-19264T (=DSM 44701T), isolated from a smear-ripened cheese.</title>
        <authorList>
            <consortium name="US DOE Joint Genome Institute (JGI-PGF)"/>
            <person name="Walter F."/>
            <person name="Albersmeier A."/>
            <person name="Kalinowski J."/>
            <person name="Ruckert C."/>
        </authorList>
    </citation>
    <scope>NUCLEOTIDE SEQUENCE</scope>
    <source>
        <strain evidence="2">CCM 7905</strain>
    </source>
</reference>
<proteinExistence type="predicted"/>
<evidence type="ECO:0000313" key="3">
    <source>
        <dbReference type="Proteomes" id="UP000654257"/>
    </source>
</evidence>
<dbReference type="PANTHER" id="PTHR30212:SF2">
    <property type="entry name" value="PROTEIN YIIM"/>
    <property type="match status" value="1"/>
</dbReference>
<sequence length="212" mass="23188">MGGVLQAVCVVGEIRPLSRKGVVDSAIDKRPVDGPVRIGELGVEGDRSCDTKFHGGHDQAVYAYSAEEAERWARELGRDLAPGWFGENFRVEGMAVTDAVVGSKWIVGTAELEVTIARTPCGTFARWCEEPHWVKRFTERSDCGAYLRVLQPGSVRAGDTVTVTNVPAHGVTVRDLFVGTDADKMRRVMDEKNLAPKVYRDAAKALKKATRS</sequence>
<dbReference type="Pfam" id="PF03473">
    <property type="entry name" value="MOSC"/>
    <property type="match status" value="1"/>
</dbReference>
<organism evidence="2 3">
    <name type="scientific">Rhodococcoides trifolii</name>
    <dbReference type="NCBI Taxonomy" id="908250"/>
    <lineage>
        <taxon>Bacteria</taxon>
        <taxon>Bacillati</taxon>
        <taxon>Actinomycetota</taxon>
        <taxon>Actinomycetes</taxon>
        <taxon>Mycobacteriales</taxon>
        <taxon>Nocardiaceae</taxon>
        <taxon>Rhodococcoides</taxon>
    </lineage>
</organism>